<evidence type="ECO:0000256" key="12">
    <source>
        <dbReference type="ARBA" id="ARBA00022967"/>
    </source>
</evidence>
<evidence type="ECO:0000256" key="11">
    <source>
        <dbReference type="ARBA" id="ARBA00022842"/>
    </source>
</evidence>
<dbReference type="GO" id="GO:0043682">
    <property type="term" value="F:P-type divalent copper transporter activity"/>
    <property type="evidence" value="ECO:0007669"/>
    <property type="project" value="TreeGrafter"/>
</dbReference>
<gene>
    <name evidence="19" type="ORF">MEDL_5641</name>
</gene>
<evidence type="ECO:0000256" key="9">
    <source>
        <dbReference type="ARBA" id="ARBA00022796"/>
    </source>
</evidence>
<feature type="compositionally biased region" description="Acidic residues" evidence="16">
    <location>
        <begin position="1460"/>
        <end position="1473"/>
    </location>
</feature>
<dbReference type="InterPro" id="IPR017969">
    <property type="entry name" value="Heavy-metal-associated_CS"/>
</dbReference>
<feature type="domain" description="HMA" evidence="18">
    <location>
        <begin position="493"/>
        <end position="559"/>
    </location>
</feature>
<feature type="domain" description="HMA" evidence="18">
    <location>
        <begin position="560"/>
        <end position="620"/>
    </location>
</feature>
<dbReference type="PROSITE" id="PS01047">
    <property type="entry name" value="HMA_1"/>
    <property type="match status" value="6"/>
</dbReference>
<dbReference type="InterPro" id="IPR001757">
    <property type="entry name" value="P_typ_ATPase"/>
</dbReference>
<feature type="domain" description="HMA" evidence="18">
    <location>
        <begin position="202"/>
        <end position="268"/>
    </location>
</feature>
<evidence type="ECO:0000256" key="13">
    <source>
        <dbReference type="ARBA" id="ARBA00022989"/>
    </source>
</evidence>
<dbReference type="Gene3D" id="2.70.150.10">
    <property type="entry name" value="Calcium-transporting ATPase, cytoplasmic transduction domain A"/>
    <property type="match status" value="1"/>
</dbReference>
<dbReference type="GO" id="GO:0016020">
    <property type="term" value="C:membrane"/>
    <property type="evidence" value="ECO:0007669"/>
    <property type="project" value="InterPro"/>
</dbReference>
<keyword evidence="10" id="KW-0067">ATP-binding</keyword>
<protein>
    <recommendedName>
        <fullName evidence="3">P-type Cu(+) transporter</fullName>
        <ecNumber evidence="3">7.2.2.8</ecNumber>
    </recommendedName>
</protein>
<feature type="domain" description="HMA" evidence="18">
    <location>
        <begin position="44"/>
        <end position="110"/>
    </location>
</feature>
<dbReference type="PRINTS" id="PR00119">
    <property type="entry name" value="CATATPASE"/>
</dbReference>
<feature type="transmembrane region" description="Helical" evidence="17">
    <location>
        <begin position="645"/>
        <end position="664"/>
    </location>
</feature>
<reference evidence="19" key="1">
    <citation type="submission" date="2021-03" db="EMBL/GenBank/DDBJ databases">
        <authorList>
            <person name="Bekaert M."/>
        </authorList>
    </citation>
    <scope>NUCLEOTIDE SEQUENCE</scope>
</reference>
<dbReference type="Pfam" id="PF00702">
    <property type="entry name" value="Hydrolase"/>
    <property type="match status" value="1"/>
</dbReference>
<dbReference type="SUPFAM" id="SSF55008">
    <property type="entry name" value="HMA, heavy metal-associated domain"/>
    <property type="match status" value="7"/>
</dbReference>
<dbReference type="EC" id="7.2.2.8" evidence="3"/>
<evidence type="ECO:0000256" key="6">
    <source>
        <dbReference type="ARBA" id="ARBA00022723"/>
    </source>
</evidence>
<dbReference type="GO" id="GO:0005524">
    <property type="term" value="F:ATP binding"/>
    <property type="evidence" value="ECO:0007669"/>
    <property type="project" value="UniProtKB-KW"/>
</dbReference>
<keyword evidence="13 17" id="KW-1133">Transmembrane helix</keyword>
<feature type="transmembrane region" description="Helical" evidence="17">
    <location>
        <begin position="920"/>
        <end position="942"/>
    </location>
</feature>
<dbReference type="InterPro" id="IPR018303">
    <property type="entry name" value="ATPase_P-typ_P_site"/>
</dbReference>
<dbReference type="NCBIfam" id="TIGR01494">
    <property type="entry name" value="ATPase_P-type"/>
    <property type="match status" value="1"/>
</dbReference>
<evidence type="ECO:0000256" key="10">
    <source>
        <dbReference type="ARBA" id="ARBA00022840"/>
    </source>
</evidence>
<evidence type="ECO:0000256" key="7">
    <source>
        <dbReference type="ARBA" id="ARBA00022737"/>
    </source>
</evidence>
<dbReference type="FunFam" id="3.40.1110.10:FF:000023">
    <property type="entry name" value="Copper-transporting ATPase 1, putative"/>
    <property type="match status" value="1"/>
</dbReference>
<evidence type="ECO:0000256" key="1">
    <source>
        <dbReference type="ARBA" id="ARBA00004166"/>
    </source>
</evidence>
<accession>A0A8S3Q6R1</accession>
<feature type="domain" description="HMA" evidence="18">
    <location>
        <begin position="295"/>
        <end position="361"/>
    </location>
</feature>
<proteinExistence type="inferred from homology"/>
<dbReference type="InterPro" id="IPR036163">
    <property type="entry name" value="HMA_dom_sf"/>
</dbReference>
<dbReference type="FunFam" id="3.30.70.100:FF:000001">
    <property type="entry name" value="ATPase copper transporting beta"/>
    <property type="match status" value="7"/>
</dbReference>
<dbReference type="PROSITE" id="PS00154">
    <property type="entry name" value="ATPASE_E1_E2"/>
    <property type="match status" value="1"/>
</dbReference>
<keyword evidence="15 17" id="KW-0472">Membrane</keyword>
<feature type="transmembrane region" description="Helical" evidence="17">
    <location>
        <begin position="1342"/>
        <end position="1364"/>
    </location>
</feature>
<keyword evidence="20" id="KW-1185">Reference proteome</keyword>
<keyword evidence="12" id="KW-1278">Translocase</keyword>
<feature type="compositionally biased region" description="Polar residues" evidence="16">
    <location>
        <begin position="1431"/>
        <end position="1441"/>
    </location>
</feature>
<dbReference type="GO" id="GO:0055070">
    <property type="term" value="P:copper ion homeostasis"/>
    <property type="evidence" value="ECO:0007669"/>
    <property type="project" value="TreeGrafter"/>
</dbReference>
<evidence type="ECO:0000313" key="19">
    <source>
        <dbReference type="EMBL" id="CAG2190350.1"/>
    </source>
</evidence>
<evidence type="ECO:0000313" key="20">
    <source>
        <dbReference type="Proteomes" id="UP000683360"/>
    </source>
</evidence>
<evidence type="ECO:0000256" key="15">
    <source>
        <dbReference type="ARBA" id="ARBA00023136"/>
    </source>
</evidence>
<feature type="domain" description="HMA" evidence="18">
    <location>
        <begin position="128"/>
        <end position="194"/>
    </location>
</feature>
<evidence type="ECO:0000256" key="2">
    <source>
        <dbReference type="ARBA" id="ARBA00006024"/>
    </source>
</evidence>
<keyword evidence="6" id="KW-0479">Metal-binding</keyword>
<evidence type="ECO:0000256" key="3">
    <source>
        <dbReference type="ARBA" id="ARBA00012517"/>
    </source>
</evidence>
<dbReference type="FunFam" id="3.40.50.1000:FF:000333">
    <property type="entry name" value="Copper-transporting ATPase 2"/>
    <property type="match status" value="1"/>
</dbReference>
<dbReference type="InterPro" id="IPR059000">
    <property type="entry name" value="ATPase_P-type_domA"/>
</dbReference>
<dbReference type="PROSITE" id="PS50846">
    <property type="entry name" value="HMA_2"/>
    <property type="match status" value="7"/>
</dbReference>
<dbReference type="SFLD" id="SFLDF00027">
    <property type="entry name" value="p-type_atpase"/>
    <property type="match status" value="1"/>
</dbReference>
<evidence type="ECO:0000256" key="5">
    <source>
        <dbReference type="ARBA" id="ARBA00022692"/>
    </source>
</evidence>
<dbReference type="SFLD" id="SFLDS00003">
    <property type="entry name" value="Haloacid_Dehalogenase"/>
    <property type="match status" value="1"/>
</dbReference>
<keyword evidence="8" id="KW-0547">Nucleotide-binding</keyword>
<keyword evidence="14" id="KW-0186">Copper</keyword>
<dbReference type="GO" id="GO:0016887">
    <property type="term" value="F:ATP hydrolysis activity"/>
    <property type="evidence" value="ECO:0007669"/>
    <property type="project" value="InterPro"/>
</dbReference>
<dbReference type="PRINTS" id="PR00942">
    <property type="entry name" value="CUATPASEI"/>
</dbReference>
<keyword evidence="5 17" id="KW-0812">Transmembrane</keyword>
<dbReference type="Pfam" id="PF00403">
    <property type="entry name" value="HMA"/>
    <property type="match status" value="7"/>
</dbReference>
<evidence type="ECO:0000256" key="14">
    <source>
        <dbReference type="ARBA" id="ARBA00023008"/>
    </source>
</evidence>
<keyword evidence="9" id="KW-0187">Copper transport</keyword>
<comment type="caution">
    <text evidence="19">The sequence shown here is derived from an EMBL/GenBank/DDBJ whole genome shotgun (WGS) entry which is preliminary data.</text>
</comment>
<dbReference type="Proteomes" id="UP000683360">
    <property type="component" value="Unassembled WGS sequence"/>
</dbReference>
<keyword evidence="7" id="KW-0677">Repeat</keyword>
<dbReference type="NCBIfam" id="TIGR00003">
    <property type="entry name" value="copper ion binding protein"/>
    <property type="match status" value="6"/>
</dbReference>
<organism evidence="19 20">
    <name type="scientific">Mytilus edulis</name>
    <name type="common">Blue mussel</name>
    <dbReference type="NCBI Taxonomy" id="6550"/>
    <lineage>
        <taxon>Eukaryota</taxon>
        <taxon>Metazoa</taxon>
        <taxon>Spiralia</taxon>
        <taxon>Lophotrochozoa</taxon>
        <taxon>Mollusca</taxon>
        <taxon>Bivalvia</taxon>
        <taxon>Autobranchia</taxon>
        <taxon>Pteriomorphia</taxon>
        <taxon>Mytilida</taxon>
        <taxon>Mytiloidea</taxon>
        <taxon>Mytilidae</taxon>
        <taxon>Mytilinae</taxon>
        <taxon>Mytilus</taxon>
    </lineage>
</organism>
<name>A0A8S3Q6R1_MYTED</name>
<dbReference type="Gene3D" id="3.30.70.100">
    <property type="match status" value="7"/>
</dbReference>
<keyword evidence="4" id="KW-0813">Transport</keyword>
<dbReference type="Pfam" id="PF00122">
    <property type="entry name" value="E1-E2_ATPase"/>
    <property type="match status" value="1"/>
</dbReference>
<dbReference type="SUPFAM" id="SSF81653">
    <property type="entry name" value="Calcium ATPase, transduction domain A"/>
    <property type="match status" value="1"/>
</dbReference>
<dbReference type="InterPro" id="IPR023299">
    <property type="entry name" value="ATPase_P-typ_cyto_dom_N"/>
</dbReference>
<dbReference type="CDD" id="cd00371">
    <property type="entry name" value="HMA"/>
    <property type="match status" value="7"/>
</dbReference>
<feature type="transmembrane region" description="Helical" evidence="17">
    <location>
        <begin position="1370"/>
        <end position="1390"/>
    </location>
</feature>
<keyword evidence="11" id="KW-0460">Magnesium</keyword>
<dbReference type="InterPro" id="IPR044492">
    <property type="entry name" value="P_typ_ATPase_HD_dom"/>
</dbReference>
<evidence type="ECO:0000256" key="16">
    <source>
        <dbReference type="SAM" id="MobiDB-lite"/>
    </source>
</evidence>
<feature type="domain" description="HMA" evidence="18">
    <location>
        <begin position="371"/>
        <end position="437"/>
    </location>
</feature>
<feature type="transmembrane region" description="Helical" evidence="17">
    <location>
        <begin position="778"/>
        <end position="801"/>
    </location>
</feature>
<dbReference type="GO" id="GO:0005802">
    <property type="term" value="C:trans-Golgi network"/>
    <property type="evidence" value="ECO:0007669"/>
    <property type="project" value="UniProtKB-ARBA"/>
</dbReference>
<keyword evidence="9" id="KW-0406">Ion transport</keyword>
<dbReference type="CDD" id="cd02094">
    <property type="entry name" value="P-type_ATPase_Cu-like"/>
    <property type="match status" value="1"/>
</dbReference>
<dbReference type="InterPro" id="IPR006121">
    <property type="entry name" value="HMA_dom"/>
</dbReference>
<dbReference type="SUPFAM" id="SSF56784">
    <property type="entry name" value="HAD-like"/>
    <property type="match status" value="2"/>
</dbReference>
<dbReference type="OrthoDB" id="432719at2759"/>
<sequence>MDSGKKPKLSQTSGMGAHSFYCVYKIDLVDLLFRVKEDTDEMEKTAVLEIDGMTCQSCVKNIKAGLAEEKGIYSLEVILEKKEAVIKYSPTEISPPIIAEKIDEMGFPARVKTVHPATTDVKVDNSENSVEISVKGMTCMSCVRNIESSISRVNGVNQISVSLENEKATVMYDTVKISPNQIAEAIDDMGFEANVIKQPKSLITRITVEGMTCQSCVRNIESNIKTKAGVDEIRVSLADKEAFIIYNPDHTNPEVLREAIDDMGFDASLPRQSSVDKEFDRLAERSSTRSGGPESECEISIKGMTCKSCVRNIESNIKDKSGIISISVSLEKENGTVKYNKLVTTPERIADMIDDMGFDAKVAGDTGSDTETVTVDIKGMTCHSCVNNIEGNISKNPGVKSIKVSLADQNGVIEYLKNRVTPQMLCDAIDDMGFEASLPVIHNDLEVPTVTITRSASQASKLSGTGSLKVDVLKGSVQFKKGVKDDDDDEDLEKCFLHITGMTCSSCVSSIEKNLKKVEGIKHVLVALMAQKAEIKYDPEYILSNQIANRVNDLGFHATITGMTCSSCVHMIESTLVKEKGVLTASVALATNKGRFTFDTEITGPRDIIDKIKGLGFNADLFTDDDKNASRYDHRHAIRRWRNSFLWSLIFGVPAMSIMMYFMFVEPPDDDHADHSNITGNMTTPKPKYNGHMYQIMLTPGLSLDNLLMFLLATPVQVNIMVTCKYNGHMYQIMLTPGLSLDNLLMFLLATPVQFLGGKYFYIQAWKAVKHKAANMDVLVVLATSISYAYSVIVVIVAMILREPMSPVTFFETTPMLMVFISLGRWLEHVAKVVPGEKIPVDARVIEGTSTCDESLITGEAMPVVKTTGSDVIGGSINQNGMLLVQATHVGSETTLSQIVKLVEEAQTSKAPIQQLADTIAGYFVPIVCSLSTLTLIAWVIVGYDSIYNIDPQFDENEGITRHELIFQKAFQFAITVLKTTHKIKSIVFDKTGTVTHGVPKVSRVAKFVDDQVCSLMKLLAIAGTAEASSEHPIASAIVKYTKQTLNADNLGKVSDFQAVPGCGLKCTVSQIEPLLTNLDLEQINNRKNEVGSLRIKTENVLNDGNTAIHIEDIELMGASAPQPYQVLIGNREWMQRNGLIVTDLMDKTMSEHEDQGHTAVLCAIDGILVAMLAVADTVKSEAHLAITTLREMGLQVILLTGDNQKTARAIARQVGIQKVFAEVLPSHKVKKIKQLQSSGQKVAMVGDGVNDSPALAQADVGIAIGTGTDVAVEAADIVLIKVCIYNDSPALAQADVGIAIGTGTDVAVEAADIVLIKNDLLDVVAAIKLSKMTVRRIRINFVAASVYNLIGIPIAAGVFSPLGLTLKPWMASAAMAMSSVSVVTSSLLLKLFKKPKKEKLLTQEYHMQFVKDQSLEISVQRGIGYEGTSREGSTQGSLLSRLSGKRKPQSVDHTSLLENNEDEEDSDQNTKL</sequence>
<dbReference type="SFLD" id="SFLDG00002">
    <property type="entry name" value="C1.7:_P-type_atpase_like"/>
    <property type="match status" value="1"/>
</dbReference>
<dbReference type="GO" id="GO:0140581">
    <property type="term" value="F:P-type monovalent copper transporter activity"/>
    <property type="evidence" value="ECO:0007669"/>
    <property type="project" value="UniProtKB-EC"/>
</dbReference>
<evidence type="ECO:0000256" key="4">
    <source>
        <dbReference type="ARBA" id="ARBA00022448"/>
    </source>
</evidence>
<evidence type="ECO:0000256" key="17">
    <source>
        <dbReference type="SAM" id="Phobius"/>
    </source>
</evidence>
<dbReference type="GO" id="GO:0005507">
    <property type="term" value="F:copper ion binding"/>
    <property type="evidence" value="ECO:0007669"/>
    <property type="project" value="InterPro"/>
</dbReference>
<evidence type="ECO:0000259" key="18">
    <source>
        <dbReference type="PROSITE" id="PS50846"/>
    </source>
</evidence>
<dbReference type="FunFam" id="2.70.150.10:FF:000002">
    <property type="entry name" value="Copper-transporting ATPase 1, putative"/>
    <property type="match status" value="1"/>
</dbReference>
<dbReference type="InterPro" id="IPR023214">
    <property type="entry name" value="HAD_sf"/>
</dbReference>
<evidence type="ECO:0000256" key="8">
    <source>
        <dbReference type="ARBA" id="ARBA00022741"/>
    </source>
</evidence>
<comment type="similarity">
    <text evidence="2">Belongs to the cation transport ATPase (P-type) (TC 3.A.3) family. Type IB subfamily.</text>
</comment>
<feature type="region of interest" description="Disordered" evidence="16">
    <location>
        <begin position="1427"/>
        <end position="1473"/>
    </location>
</feature>
<dbReference type="Gene3D" id="3.40.50.1000">
    <property type="entry name" value="HAD superfamily/HAD-like"/>
    <property type="match status" value="2"/>
</dbReference>
<dbReference type="Gene3D" id="3.40.1110.10">
    <property type="entry name" value="Calcium-transporting ATPase, cytoplasmic domain N"/>
    <property type="match status" value="1"/>
</dbReference>
<comment type="subcellular location">
    <subcellularLocation>
        <location evidence="1">Golgi apparatus</location>
        <location evidence="1">trans-Golgi network membrane</location>
        <topology evidence="1">Multi-pass membrane protein</topology>
    </subcellularLocation>
</comment>
<dbReference type="PANTHER" id="PTHR43520:SF8">
    <property type="entry name" value="P-TYPE CU(+) TRANSPORTER"/>
    <property type="match status" value="1"/>
</dbReference>
<dbReference type="InterPro" id="IPR006122">
    <property type="entry name" value="HMA_Cu_ion-bd"/>
</dbReference>
<feature type="transmembrane region" description="Helical" evidence="17">
    <location>
        <begin position="744"/>
        <end position="763"/>
    </location>
</feature>
<dbReference type="InterPro" id="IPR036412">
    <property type="entry name" value="HAD-like_sf"/>
</dbReference>
<dbReference type="PANTHER" id="PTHR43520">
    <property type="entry name" value="ATP7, ISOFORM B"/>
    <property type="match status" value="1"/>
</dbReference>
<dbReference type="InterPro" id="IPR008250">
    <property type="entry name" value="ATPase_P-typ_transduc_dom_A_sf"/>
</dbReference>
<dbReference type="EMBL" id="CAJPWZ010000326">
    <property type="protein sequence ID" value="CAG2190350.1"/>
    <property type="molecule type" value="Genomic_DNA"/>
</dbReference>